<dbReference type="InterPro" id="IPR026847">
    <property type="entry name" value="VPS13"/>
</dbReference>
<feature type="region of interest" description="Disordered" evidence="1">
    <location>
        <begin position="1354"/>
        <end position="1401"/>
    </location>
</feature>
<feature type="region of interest" description="Disordered" evidence="1">
    <location>
        <begin position="1675"/>
        <end position="1699"/>
    </location>
</feature>
<evidence type="ECO:0000313" key="5">
    <source>
        <dbReference type="Proteomes" id="UP000238479"/>
    </source>
</evidence>
<dbReference type="Proteomes" id="UP000238479">
    <property type="component" value="Chromosome 2"/>
</dbReference>
<keyword evidence="2" id="KW-0472">Membrane</keyword>
<feature type="compositionally biased region" description="Basic and acidic residues" evidence="1">
    <location>
        <begin position="1391"/>
        <end position="1401"/>
    </location>
</feature>
<dbReference type="PANTHER" id="PTHR16166">
    <property type="entry name" value="VACUOLAR PROTEIN SORTING-ASSOCIATED PROTEIN VPS13"/>
    <property type="match status" value="1"/>
</dbReference>
<proteinExistence type="predicted"/>
<evidence type="ECO:0000256" key="1">
    <source>
        <dbReference type="SAM" id="MobiDB-lite"/>
    </source>
</evidence>
<dbReference type="GO" id="GO:0006623">
    <property type="term" value="P:protein targeting to vacuole"/>
    <property type="evidence" value="ECO:0007669"/>
    <property type="project" value="TreeGrafter"/>
</dbReference>
<sequence>MFPSGTIRRRLAALLRPWLREEPELELSLGLISSHAVAKNLRFDTAALNRLGDDSDGLLYKEVSVEQLSVRFSNWLAPAFSIEFHGVKVMLSTRELKKKKKKKKKLSEDTFAEDTKKKKLSEIDPQGSAVHAFLENLMATSTTPKNKFKTSLLNLLLTHCQLQVHDISVQVQVPILNDSFFCSLDIEDINVDPQYIDRGCLLRGLFGTFFVPMKESSFAIVGSGCEVGFKRAGQLKRVLLLTELCSCIKLNDFQLVDINLRVPEIHFSFSPDDVSFYLAFTTASSQESHRARDGRQLWKLAASRIDNMTSAHRWSLQKSAVAVCFWLRYLNAYEYLLLLIGYYDDHLLKRSAIRIYEDKMLLSSVENQWKVISDIEKELPAEAIAQAWKVARNRAASNVQCPEYSSKKPFVTTIYNFLLIILSLLACAWRFFCKIVLFIMHLFVFRKILVNEPKSADLDIVSEGPCTQFCFSLMLGKVQITISHRNEIQLLVNEKLKSHLGITYSDSLSFRLSVDALLLKYVEDMCEESLLISCGQLKVRSSSLMEAPVKESSSKLFFSSMEAHWKESNDKWNNILWGEPAEIFPLLETSETGCADHVEGSCVSFLKDMWLDWRSECDKFGKSEIQYSETPFLLCEFKNFLIYPDLKTSDSGFWKFYFVLGKLNLVLGYSSIVSLSLLFRQIQHTLCWGETNGQSPGLSHSPRTSESKPEISLDSKYKCYANRLEMALLKMLPKKHVQLGVFIAGPHILMSLGKNFDGGNKDKNHVYIQDDFHVAFDVHNIEAAVWPTSKFDLASFVGPSASDDVEPECVRMDQPLVIDISNSNNGKYQAQGGISLGSYIRVDGLDVCLVAAAGKRQSQILVSKPMTLQLLSSREYVHSFSTNVIAFSAALFGKTEGFTILSYMDEFDVLFQVLANLSSAVSYSFRHFASVSDLPLQFGKQQYSNAESENEETTAHEPPLNYSSVLFSTNGTFKIKSMNIIVHKSRMGDNVGSCLATSDASSSKQLSEHDLPDYGIWISVHQTSLDMSYKEGKVILLSNLSEIQSSSFRYKNRRGKSTDQSELSDLLLQSLDCIYQLSLSSCVLSLSLFLSQNCSSIGTVSNTLDTNSVSETEHTENFPFTNSESSGHQNYSFIQGSELVSNIRPPGSSHWLLVNLALGKIYVGRCSAKNVMNEAHQLNKFLSSVSVGGEFQRISCEIQGGFLFLETTASATLLRCFSSYLDCFTNILSGSQSSDKHVEEDKPIEEADTAVNMTRPDSHSDKDCMQETPCTSPLVKGGQMEAFSLNISRFSCALVIQEENGAVQELVLEIDAHLNVELENMLRKFIFKLSRISILSQVLQEILENKTQSSQVSSVTSNTFQSHAASGASTGSQHMDEIHPVNNASSSRRPGSQEEHSEHSSLHEVFRLSHHKYILKGQELASSECELRQEGGTAFISVEKPLNEVWVGSGTISCFDITISLSQIQMLLSMISSFSGVFGEELISEPDRRHWSNDEELKNSVETMVPNGAIVAIQDVHQHMYFTVEGNEDKYSLAGAVHYSLVGESALFMVKYNNQKGWNSSVLWFSLISLHAKNASGEPLRLNYRRGSDFVDVSSANDNAGALWTAVSCEPESYEGDIDWEPYNQLVKRTFYLVNKKNDSAVAIVDGIPEFVRKPGNPIKLKVFHNAPTAHDIKMDNYPGEASVARPQQSDEGKTSGKGGKLPCIDVTFDTISLTIIHELVDTKDMPLLRCCIGRTGQSKHELEESKDMALLGGCSDRTERSKLTVQILPSKVRIISSLTTVVYYFDAQRNKWRELIHPVETCLFYRSSFQIQSSEAVSHGVPVHIHCRTKELNISLSELSLDILLFTVGKLNLAGPFSVRSTKIWANCCKVENQSGLNLLCQCDEQSVKVSRRQSTSIILRCSDLENQPPEMASVMSIRLTGPRSSLMTSPIHVSHLEAQAFAWRTQIMSLKDSQTYPGPFVIVDVSRKSQDGLSILISPLVRIHNETGLSIKLRFRRSQQKEDVFASVVLNAGDTYDDSMAMFDAINLSGEEKKALRSLSLGNFLFSFRPEIPDGLMNSKKSISAEWSDDLKGGKAVRLSGIFDKLSYKVRKAFFSESAKSSFSTAHCTLKSEGANTVDMHFLIQSIRRNVPIVQPDRSMNLLENSKSPVALQEQKDIYLLPTVCVSNLLHTEIHVFVSESDGRPTIASDNDRNQSTISSGSMVEFYANPSIIYFTITLTGYDASCKPANSSDWVKKLLKQKSDVPSVDIDLDFGGGKYSAALRLSRGSRGTLEAAIFTSYSLKNDTEFGLCFFVSNKRPLSRDEAEKYGSSIPSEFGLYLPPKSTRSWFLKSSKVRLKLLKDNASEMLIDLDSLSGLAEISLETEEGSGIRSITKLGVSTGPPLSKVVVPSQIVTMVPRHVVINESGENIIVRQCYLQDDTVGMIPVNSKQRAPLQLWNVIDKKRDISLFERVMKKHRKANDDSPIYLQFRLNESKLGWSGPVCIASLGRFFLKFKRQQLDQVTALESNVTEFASVHLVEEGSTLGLHFHKPPNVSLPYRIENCLPDVSITYYQKDSSEPEIIASESCTDYVWDDLTLPHKLVVRINDSLLLREINLDKVRAWKPFYKTRQRSGLATHLPFGKDSGDKKGDFGEFNGMEMMKVGFEVYADGPTRVLRFCEISSSHKGDKMFQSCEKIQLRLNQFTIHLLEHEKQDGEDMEPPGYTPILAARIGNINFDSVFTYEQKFSQISIQSLNLENKWVGAPFAAMLRRHQSDFDDSNDCVLKIVIVLLSTSSNVVQVKYSSIALQPMDLNLDEETLMKIVPFWRTSLSEAKSSQYYFDHFEIHPIKIIANFLPGESYSSYSSTEETLRSLLHSVVKVPAIKNKVVELNGVMVTHALITMRELLIKCAQHYSWYAMRAIYIAKGSPLLPPDFVSIFDDLASSSLDVFFDPSRALVTLPGLTLGTFKLISKCIDGKGFLGTKRYFGDLGKSLRTAGSNVLFAAVTEISDSILKGAEASGFDGVVTGFHHGILKLAMEPSLLGTALMEGGPDRKIKLDRSPAVDELYIEGYLQAMLDTMYRQEYLRVRVIENQVYLKNLPPNSSLINEIMDRVKGFLVSKSLLKGDPSITSRPLGHLRGEREWRIGPTVLTLGEHLFVSFAIRILRKQANKCIANIKWKPESDGGRSIVPASSSEEVVKGKFIWKWGSGIGKFVLSAIVAYIDGRLCRSIPNPVARRIVSGFLLTFLDNNNSNE</sequence>
<dbReference type="GO" id="GO:0045053">
    <property type="term" value="P:protein retention in Golgi apparatus"/>
    <property type="evidence" value="ECO:0007669"/>
    <property type="project" value="TreeGrafter"/>
</dbReference>
<feature type="transmembrane region" description="Helical" evidence="2">
    <location>
        <begin position="414"/>
        <end position="445"/>
    </location>
</feature>
<keyword evidence="5" id="KW-1185">Reference proteome</keyword>
<feature type="domain" description="Vacuolar protein sorting-associated protein 13 VPS13 adaptor binding" evidence="3">
    <location>
        <begin position="2158"/>
        <end position="2577"/>
    </location>
</feature>
<dbReference type="STRING" id="74649.A0A2P6RMW4"/>
<protein>
    <submittedName>
        <fullName evidence="4">Putative vacuolar protein sorting-associated protein</fullName>
    </submittedName>
</protein>
<accession>A0A2P6RMW4</accession>
<evidence type="ECO:0000259" key="3">
    <source>
        <dbReference type="Pfam" id="PF25036"/>
    </source>
</evidence>
<keyword evidence="2" id="KW-1133">Transmembrane helix</keyword>
<gene>
    <name evidence="4" type="ORF">RchiOBHm_Chr2g0103341</name>
</gene>
<comment type="caution">
    <text evidence="4">The sequence shown here is derived from an EMBL/GenBank/DDBJ whole genome shotgun (WGS) entry which is preliminary data.</text>
</comment>
<dbReference type="InterPro" id="IPR009543">
    <property type="entry name" value="VPS13_VAB"/>
</dbReference>
<evidence type="ECO:0000313" key="4">
    <source>
        <dbReference type="EMBL" id="PRQ47770.1"/>
    </source>
</evidence>
<dbReference type="Pfam" id="PF25036">
    <property type="entry name" value="VPS13_VAB"/>
    <property type="match status" value="1"/>
</dbReference>
<dbReference type="Gramene" id="PRQ47770">
    <property type="protein sequence ID" value="PRQ47770"/>
    <property type="gene ID" value="RchiOBHm_Chr2g0103341"/>
</dbReference>
<dbReference type="EMBL" id="PDCK01000040">
    <property type="protein sequence ID" value="PRQ47770.1"/>
    <property type="molecule type" value="Genomic_DNA"/>
</dbReference>
<dbReference type="OrthoDB" id="428159at2759"/>
<keyword evidence="2" id="KW-0812">Transmembrane</keyword>
<feature type="compositionally biased region" description="Polar residues" evidence="1">
    <location>
        <begin position="1358"/>
        <end position="1373"/>
    </location>
</feature>
<reference evidence="4 5" key="1">
    <citation type="journal article" date="2018" name="Nat. Genet.">
        <title>The Rosa genome provides new insights in the design of modern roses.</title>
        <authorList>
            <person name="Bendahmane M."/>
        </authorList>
    </citation>
    <scope>NUCLEOTIDE SEQUENCE [LARGE SCALE GENOMIC DNA]</scope>
    <source>
        <strain evidence="5">cv. Old Blush</strain>
    </source>
</reference>
<organism evidence="4 5">
    <name type="scientific">Rosa chinensis</name>
    <name type="common">China rose</name>
    <dbReference type="NCBI Taxonomy" id="74649"/>
    <lineage>
        <taxon>Eukaryota</taxon>
        <taxon>Viridiplantae</taxon>
        <taxon>Streptophyta</taxon>
        <taxon>Embryophyta</taxon>
        <taxon>Tracheophyta</taxon>
        <taxon>Spermatophyta</taxon>
        <taxon>Magnoliopsida</taxon>
        <taxon>eudicotyledons</taxon>
        <taxon>Gunneridae</taxon>
        <taxon>Pentapetalae</taxon>
        <taxon>rosids</taxon>
        <taxon>fabids</taxon>
        <taxon>Rosales</taxon>
        <taxon>Rosaceae</taxon>
        <taxon>Rosoideae</taxon>
        <taxon>Rosoideae incertae sedis</taxon>
        <taxon>Rosa</taxon>
    </lineage>
</organism>
<dbReference type="PANTHER" id="PTHR16166:SF130">
    <property type="entry name" value="PROTEIN SORTING-ASSOCIATED PROTEIN, PUTATIVE (DUF1162)-RELATED"/>
    <property type="match status" value="1"/>
</dbReference>
<name>A0A2P6RMW4_ROSCH</name>
<dbReference type="OMA" id="TLVCHFQ"/>
<evidence type="ECO:0000256" key="2">
    <source>
        <dbReference type="SAM" id="Phobius"/>
    </source>
</evidence>